<dbReference type="Proteomes" id="UP000765509">
    <property type="component" value="Unassembled WGS sequence"/>
</dbReference>
<dbReference type="EMBL" id="AVOT02072065">
    <property type="protein sequence ID" value="MBW0562146.1"/>
    <property type="molecule type" value="Genomic_DNA"/>
</dbReference>
<sequence>HKKFLFVAARGVPTQDALVRTPLWLAMMKVFPSGNGPRDPKQANMNDSG</sequence>
<name>A0A9Q3PJ25_9BASI</name>
<feature type="non-terminal residue" evidence="1">
    <location>
        <position position="1"/>
    </location>
</feature>
<protein>
    <submittedName>
        <fullName evidence="1">Uncharacterized protein</fullName>
    </submittedName>
</protein>
<dbReference type="AlphaFoldDB" id="A0A9Q3PJ25"/>
<accession>A0A9Q3PJ25</accession>
<evidence type="ECO:0000313" key="2">
    <source>
        <dbReference type="Proteomes" id="UP000765509"/>
    </source>
</evidence>
<reference evidence="1" key="1">
    <citation type="submission" date="2021-03" db="EMBL/GenBank/DDBJ databases">
        <title>Draft genome sequence of rust myrtle Austropuccinia psidii MF-1, a brazilian biotype.</title>
        <authorList>
            <person name="Quecine M.C."/>
            <person name="Pachon D.M.R."/>
            <person name="Bonatelli M.L."/>
            <person name="Correr F.H."/>
            <person name="Franceschini L.M."/>
            <person name="Leite T.F."/>
            <person name="Margarido G.R.A."/>
            <person name="Almeida C.A."/>
            <person name="Ferrarezi J.A."/>
            <person name="Labate C.A."/>
        </authorList>
    </citation>
    <scope>NUCLEOTIDE SEQUENCE</scope>
    <source>
        <strain evidence="1">MF-1</strain>
    </source>
</reference>
<gene>
    <name evidence="1" type="ORF">O181_101861</name>
</gene>
<proteinExistence type="predicted"/>
<keyword evidence="2" id="KW-1185">Reference proteome</keyword>
<organism evidence="1 2">
    <name type="scientific">Austropuccinia psidii MF-1</name>
    <dbReference type="NCBI Taxonomy" id="1389203"/>
    <lineage>
        <taxon>Eukaryota</taxon>
        <taxon>Fungi</taxon>
        <taxon>Dikarya</taxon>
        <taxon>Basidiomycota</taxon>
        <taxon>Pucciniomycotina</taxon>
        <taxon>Pucciniomycetes</taxon>
        <taxon>Pucciniales</taxon>
        <taxon>Sphaerophragmiaceae</taxon>
        <taxon>Austropuccinia</taxon>
    </lineage>
</organism>
<evidence type="ECO:0000313" key="1">
    <source>
        <dbReference type="EMBL" id="MBW0562146.1"/>
    </source>
</evidence>
<comment type="caution">
    <text evidence="1">The sequence shown here is derived from an EMBL/GenBank/DDBJ whole genome shotgun (WGS) entry which is preliminary data.</text>
</comment>